<dbReference type="InterPro" id="IPR050131">
    <property type="entry name" value="Peptidase_S8_subtilisin-like"/>
</dbReference>
<feature type="domain" description="Peptidase S8/S53" evidence="7">
    <location>
        <begin position="256"/>
        <end position="567"/>
    </location>
</feature>
<name>A0A177P8Z5_9GAMM</name>
<dbReference type="CDD" id="cd04847">
    <property type="entry name" value="Peptidases_S8_Subtilisin_like_2"/>
    <property type="match status" value="1"/>
</dbReference>
<dbReference type="PANTHER" id="PTHR43806:SF11">
    <property type="entry name" value="CEREVISIN-RELATED"/>
    <property type="match status" value="1"/>
</dbReference>
<comment type="caution">
    <text evidence="8">The sequence shown here is derived from an EMBL/GenBank/DDBJ whole genome shotgun (WGS) entry which is preliminary data.</text>
</comment>
<evidence type="ECO:0000256" key="4">
    <source>
        <dbReference type="ARBA" id="ARBA00022825"/>
    </source>
</evidence>
<feature type="active site" description="Charge relay system" evidence="5">
    <location>
        <position position="527"/>
    </location>
</feature>
<dbReference type="Gene3D" id="3.40.50.200">
    <property type="entry name" value="Peptidase S8/S53 domain"/>
    <property type="match status" value="1"/>
</dbReference>
<dbReference type="STRING" id="702114.A1355_18505"/>
<dbReference type="PROSITE" id="PS51892">
    <property type="entry name" value="SUBTILASE"/>
    <property type="match status" value="1"/>
</dbReference>
<dbReference type="GO" id="GO:0006508">
    <property type="term" value="P:proteolysis"/>
    <property type="evidence" value="ECO:0007669"/>
    <property type="project" value="UniProtKB-KW"/>
</dbReference>
<feature type="active site" description="Charge relay system" evidence="5">
    <location>
        <position position="292"/>
    </location>
</feature>
<evidence type="ECO:0000256" key="3">
    <source>
        <dbReference type="ARBA" id="ARBA00022801"/>
    </source>
</evidence>
<evidence type="ECO:0000256" key="1">
    <source>
        <dbReference type="ARBA" id="ARBA00011073"/>
    </source>
</evidence>
<dbReference type="Proteomes" id="UP000077628">
    <property type="component" value="Unassembled WGS sequence"/>
</dbReference>
<reference evidence="9" key="1">
    <citation type="submission" date="2016-03" db="EMBL/GenBank/DDBJ databases">
        <authorList>
            <person name="Heylen K."/>
            <person name="De Vos P."/>
            <person name="Vekeman B."/>
        </authorList>
    </citation>
    <scope>NUCLEOTIDE SEQUENCE [LARGE SCALE GENOMIC DNA]</scope>
    <source>
        <strain evidence="9">R-45383</strain>
    </source>
</reference>
<dbReference type="AlphaFoldDB" id="A0A177P8Z5"/>
<keyword evidence="9" id="KW-1185">Reference proteome</keyword>
<keyword evidence="3 5" id="KW-0378">Hydrolase</keyword>
<dbReference type="EMBL" id="LUUK01000025">
    <property type="protein sequence ID" value="OAI26766.1"/>
    <property type="molecule type" value="Genomic_DNA"/>
</dbReference>
<dbReference type="InterPro" id="IPR000209">
    <property type="entry name" value="Peptidase_S8/S53_dom"/>
</dbReference>
<dbReference type="SUPFAM" id="SSF52743">
    <property type="entry name" value="Subtilisin-like"/>
    <property type="match status" value="1"/>
</dbReference>
<comment type="similarity">
    <text evidence="1 5">Belongs to the peptidase S8 family.</text>
</comment>
<evidence type="ECO:0000259" key="7">
    <source>
        <dbReference type="Pfam" id="PF00082"/>
    </source>
</evidence>
<gene>
    <name evidence="8" type="ORF">A1355_18505</name>
</gene>
<proteinExistence type="inferred from homology"/>
<dbReference type="InterPro" id="IPR015500">
    <property type="entry name" value="Peptidase_S8_subtilisin-rel"/>
</dbReference>
<feature type="compositionally biased region" description="Basic and acidic residues" evidence="6">
    <location>
        <begin position="10"/>
        <end position="21"/>
    </location>
</feature>
<dbReference type="PANTHER" id="PTHR43806">
    <property type="entry name" value="PEPTIDASE S8"/>
    <property type="match status" value="1"/>
</dbReference>
<dbReference type="InterPro" id="IPR034074">
    <property type="entry name" value="Y4bN_pept_dom"/>
</dbReference>
<evidence type="ECO:0000256" key="5">
    <source>
        <dbReference type="PROSITE-ProRule" id="PRU01240"/>
    </source>
</evidence>
<keyword evidence="4 5" id="KW-0720">Serine protease</keyword>
<keyword evidence="2 5" id="KW-0645">Protease</keyword>
<accession>A0A177P8Z5</accession>
<dbReference type="GO" id="GO:0004252">
    <property type="term" value="F:serine-type endopeptidase activity"/>
    <property type="evidence" value="ECO:0007669"/>
    <property type="project" value="UniProtKB-UniRule"/>
</dbReference>
<protein>
    <submittedName>
        <fullName evidence="8">Serine protease</fullName>
    </submittedName>
</protein>
<feature type="region of interest" description="Disordered" evidence="6">
    <location>
        <begin position="1"/>
        <end position="35"/>
    </location>
</feature>
<feature type="active site" description="Charge relay system" evidence="5">
    <location>
        <position position="260"/>
    </location>
</feature>
<dbReference type="RefSeq" id="WP_231883526.1">
    <property type="nucleotide sequence ID" value="NZ_LUUK01000025.1"/>
</dbReference>
<dbReference type="Pfam" id="PF00082">
    <property type="entry name" value="Peptidase_S8"/>
    <property type="match status" value="1"/>
</dbReference>
<dbReference type="InterPro" id="IPR036852">
    <property type="entry name" value="Peptidase_S8/S53_dom_sf"/>
</dbReference>
<dbReference type="PRINTS" id="PR00723">
    <property type="entry name" value="SUBTILISIN"/>
</dbReference>
<organism evidence="8 9">
    <name type="scientific">Methylomonas koyamae</name>
    <dbReference type="NCBI Taxonomy" id="702114"/>
    <lineage>
        <taxon>Bacteria</taxon>
        <taxon>Pseudomonadati</taxon>
        <taxon>Pseudomonadota</taxon>
        <taxon>Gammaproteobacteria</taxon>
        <taxon>Methylococcales</taxon>
        <taxon>Methylococcaceae</taxon>
        <taxon>Methylomonas</taxon>
    </lineage>
</organism>
<evidence type="ECO:0000313" key="8">
    <source>
        <dbReference type="EMBL" id="OAI26766.1"/>
    </source>
</evidence>
<sequence>MISSYPHLPLQREEPITEKRPGSYHPPPPPADPAAHAKALGLQLQKTIQQTGQDIGGFDDRKLFRFQVEKGFNPDELRKISREIEFVSQENDEIVVAFVSQSALQSFEARLASIGKGESVTNKQVYYALHAMSGWTPDDRTGWSLKQEGLPETESFYLDLELWPIEDNPKERQLLLSRFESWLRENGIESPDSVKQPGLTIYRVRCDRNQAEQLLRHRDIRIVDLPPRFGLNLRHLGLDIQHFPVPSSPQPNAPGIVVLDSGLATGHPLLGSAVGDAQSFLPGHMAADETGHGTHVAGIALYGDFTKSIEAGSFVPELRLFSGRILDKNNENDGLIENHIEAAVRYFADQYSCRVFNLSFGDSRKPYLGGHVRGLAYTLDRLSRELSVLFIVSAGNVLPEQQDGLAWKQSYPQYLVDDEWAIIDPATALNVLTVGSLARWEATLNAQRNSHDPAELPIAKVEQPSPFSRHGPSVGGAIKPELVAFGGNWALNARNGANYIIEQGLGELSTSLDFAQGSLLGVKCGTSFAAPHIAHIAGKVLSEHPEASANLIRALLVTHASIPYASSEIFDDQNLIRKVLGYGHVDMRALFKSLENEVNLIADGLIENKRHHFYELLIPDDFVSSGKRIREIVVSLAHTPLVRSTRVTYKATRLDYRLIAASDLDHAVKMFSKATSKDDFENIPELPNATVSRSLRSKGTVQSAMWQFKQFNRNSKLKTDKLFVVVTRNDHPWGEAISNTTEEYSLVVCLRDRENQQAKLYSQIQSRLQQRQRARARG</sequence>
<evidence type="ECO:0000256" key="6">
    <source>
        <dbReference type="SAM" id="MobiDB-lite"/>
    </source>
</evidence>
<evidence type="ECO:0000256" key="2">
    <source>
        <dbReference type="ARBA" id="ARBA00022670"/>
    </source>
</evidence>
<evidence type="ECO:0000313" key="9">
    <source>
        <dbReference type="Proteomes" id="UP000077628"/>
    </source>
</evidence>